<gene>
    <name evidence="3" type="ORF">BG653_06160</name>
</gene>
<comment type="caution">
    <text evidence="3">The sequence shown here is derived from an EMBL/GenBank/DDBJ whole genome shotgun (WGS) entry which is preliminary data.</text>
</comment>
<name>A0ABX3XNX1_STRPT</name>
<feature type="transmembrane region" description="Helical" evidence="2">
    <location>
        <begin position="32"/>
        <end position="50"/>
    </location>
</feature>
<feature type="region of interest" description="Disordered" evidence="1">
    <location>
        <begin position="209"/>
        <end position="281"/>
    </location>
</feature>
<sequence>MSPSVWEGPPLSAVFALPATVRLPRTVAVRRALLAGLFLVGFVALGFAFGPGAHADDRAQSAELPGATAPARPAAEVPTPDRAATRDGASRLSGSRAAVTDRGEETGARFAERTHTASDAVAKAVRPAVERTAPVTDPVGRVVREIGDSAGAALPVHLPSGEHTENPGDGGPHHGRTPGTAPSAGSRTAATAGRAAAGAAVQLLGDLHKPVSEGPSATVHEQRDPGHDGLPGQYPQGPVAPASHTAGDGHGPRGGDQYAAAPADPTRFRLLPGGVRTADGAPTRRRAEEILEFPG</sequence>
<keyword evidence="2" id="KW-0812">Transmembrane</keyword>
<proteinExistence type="predicted"/>
<protein>
    <submittedName>
        <fullName evidence="3">Uncharacterized protein</fullName>
    </submittedName>
</protein>
<feature type="compositionally biased region" description="Low complexity" evidence="1">
    <location>
        <begin position="179"/>
        <end position="196"/>
    </location>
</feature>
<organism evidence="3 4">
    <name type="scientific">Streptomyces platensis</name>
    <dbReference type="NCBI Taxonomy" id="58346"/>
    <lineage>
        <taxon>Bacteria</taxon>
        <taxon>Bacillati</taxon>
        <taxon>Actinomycetota</taxon>
        <taxon>Actinomycetes</taxon>
        <taxon>Kitasatosporales</taxon>
        <taxon>Streptomycetaceae</taxon>
        <taxon>Streptomyces</taxon>
    </lineage>
</organism>
<evidence type="ECO:0000256" key="1">
    <source>
        <dbReference type="SAM" id="MobiDB-lite"/>
    </source>
</evidence>
<evidence type="ECO:0000256" key="2">
    <source>
        <dbReference type="SAM" id="Phobius"/>
    </source>
</evidence>
<keyword evidence="2" id="KW-0472">Membrane</keyword>
<feature type="compositionally biased region" description="Basic and acidic residues" evidence="1">
    <location>
        <begin position="99"/>
        <end position="108"/>
    </location>
</feature>
<evidence type="ECO:0000313" key="3">
    <source>
        <dbReference type="EMBL" id="OSY38451.1"/>
    </source>
</evidence>
<reference evidence="3 4" key="1">
    <citation type="submission" date="2016-09" db="EMBL/GenBank/DDBJ databases">
        <title>Streptomyces platensis DSM40041, a candidate organism with high potential of specific P450 cytochromes.</title>
        <authorList>
            <person name="Grumaz C."/>
            <person name="Vainshtein Y."/>
            <person name="Kirstahler P."/>
            <person name="Sohn K."/>
        </authorList>
    </citation>
    <scope>NUCLEOTIDE SEQUENCE [LARGE SCALE GENOMIC DNA]</scope>
    <source>
        <strain evidence="3 4">DSM 40041</strain>
    </source>
</reference>
<evidence type="ECO:0000313" key="4">
    <source>
        <dbReference type="Proteomes" id="UP000194225"/>
    </source>
</evidence>
<accession>A0ABX3XNX1</accession>
<feature type="region of interest" description="Disordered" evidence="1">
    <location>
        <begin position="59"/>
        <end position="108"/>
    </location>
</feature>
<keyword evidence="4" id="KW-1185">Reference proteome</keyword>
<keyword evidence="2" id="KW-1133">Transmembrane helix</keyword>
<dbReference type="Proteomes" id="UP000194225">
    <property type="component" value="Unassembled WGS sequence"/>
</dbReference>
<dbReference type="EMBL" id="MIGA01000059">
    <property type="protein sequence ID" value="OSY38451.1"/>
    <property type="molecule type" value="Genomic_DNA"/>
</dbReference>
<feature type="region of interest" description="Disordered" evidence="1">
    <location>
        <begin position="153"/>
        <end position="196"/>
    </location>
</feature>